<gene>
    <name evidence="1" type="ORF">OOJ09_12895</name>
</gene>
<protein>
    <submittedName>
        <fullName evidence="1">Uncharacterized protein</fullName>
    </submittedName>
</protein>
<accession>A0ABT4QU30</accession>
<dbReference type="Proteomes" id="UP001152178">
    <property type="component" value="Unassembled WGS sequence"/>
</dbReference>
<evidence type="ECO:0000313" key="2">
    <source>
        <dbReference type="Proteomes" id="UP001152178"/>
    </source>
</evidence>
<name>A0ABT4QU30_9HYPH</name>
<reference evidence="1" key="1">
    <citation type="submission" date="2022-11" db="EMBL/GenBank/DDBJ databases">
        <authorList>
            <person name="Coimbra C."/>
        </authorList>
    </citation>
    <scope>NUCLEOTIDE SEQUENCE</scope>
    <source>
        <strain evidence="1">Jales19</strain>
    </source>
</reference>
<dbReference type="EMBL" id="JAPFQA010000004">
    <property type="protein sequence ID" value="MCZ8545084.1"/>
    <property type="molecule type" value="Genomic_DNA"/>
</dbReference>
<keyword evidence="2" id="KW-1185">Reference proteome</keyword>
<sequence>MTGLIIRIGLRYGAGFLVARGLLGADDAAGFSTDPDIAAAIEAGAGVAVGAVVEGWHYLARRFGWEH</sequence>
<organism evidence="1 2">
    <name type="scientific">Mesorhizobium qingshengii</name>
    <dbReference type="NCBI Taxonomy" id="1165689"/>
    <lineage>
        <taxon>Bacteria</taxon>
        <taxon>Pseudomonadati</taxon>
        <taxon>Pseudomonadota</taxon>
        <taxon>Alphaproteobacteria</taxon>
        <taxon>Hyphomicrobiales</taxon>
        <taxon>Phyllobacteriaceae</taxon>
        <taxon>Mesorhizobium</taxon>
    </lineage>
</organism>
<proteinExistence type="predicted"/>
<comment type="caution">
    <text evidence="1">The sequence shown here is derived from an EMBL/GenBank/DDBJ whole genome shotgun (WGS) entry which is preliminary data.</text>
</comment>
<evidence type="ECO:0000313" key="1">
    <source>
        <dbReference type="EMBL" id="MCZ8545084.1"/>
    </source>
</evidence>
<dbReference type="RefSeq" id="WP_269905578.1">
    <property type="nucleotide sequence ID" value="NZ_JAPFQA010000004.1"/>
</dbReference>